<evidence type="ECO:0000256" key="8">
    <source>
        <dbReference type="ARBA" id="ARBA00022833"/>
    </source>
</evidence>
<dbReference type="GO" id="GO:0031436">
    <property type="term" value="C:BRCA1-BARD1 complex"/>
    <property type="evidence" value="ECO:0007669"/>
    <property type="project" value="TreeGrafter"/>
</dbReference>
<evidence type="ECO:0000259" key="15">
    <source>
        <dbReference type="PROSITE" id="PS50089"/>
    </source>
</evidence>
<dbReference type="GO" id="GO:0004842">
    <property type="term" value="F:ubiquitin-protein transferase activity"/>
    <property type="evidence" value="ECO:0007669"/>
    <property type="project" value="TreeGrafter"/>
</dbReference>
<feature type="domain" description="BRCT" evidence="16">
    <location>
        <begin position="1369"/>
        <end position="1467"/>
    </location>
</feature>
<dbReference type="GO" id="GO:0043009">
    <property type="term" value="P:chordate embryonic development"/>
    <property type="evidence" value="ECO:0007669"/>
    <property type="project" value="TreeGrafter"/>
</dbReference>
<dbReference type="CDD" id="cd17735">
    <property type="entry name" value="BRCT_BRCA1_rpt1"/>
    <property type="match status" value="1"/>
</dbReference>
<dbReference type="InterPro" id="IPR017907">
    <property type="entry name" value="Znf_RING_CS"/>
</dbReference>
<dbReference type="Pfam" id="PF00097">
    <property type="entry name" value="zf-C3HC4"/>
    <property type="match status" value="1"/>
</dbReference>
<dbReference type="InterPro" id="IPR013083">
    <property type="entry name" value="Znf_RING/FYVE/PHD"/>
</dbReference>
<feature type="region of interest" description="Disordered" evidence="14">
    <location>
        <begin position="1130"/>
        <end position="1259"/>
    </location>
</feature>
<name>A0A484C2X2_PERFV</name>
<keyword evidence="11" id="KW-0131">Cell cycle</keyword>
<feature type="region of interest" description="Disordered" evidence="14">
    <location>
        <begin position="171"/>
        <end position="193"/>
    </location>
</feature>
<evidence type="ECO:0000256" key="6">
    <source>
        <dbReference type="ARBA" id="ARBA00022763"/>
    </source>
</evidence>
<keyword evidence="4" id="KW-0479">Metal-binding</keyword>
<dbReference type="Gene3D" id="3.40.50.10190">
    <property type="entry name" value="BRCT domain"/>
    <property type="match status" value="2"/>
</dbReference>
<comment type="subcellular location">
    <subcellularLocation>
        <location evidence="2">Chromosome</location>
    </subcellularLocation>
    <subcellularLocation>
        <location evidence="1">Nucleus</location>
    </subcellularLocation>
</comment>
<dbReference type="SUPFAM" id="SSF57850">
    <property type="entry name" value="RING/U-box"/>
    <property type="match status" value="1"/>
</dbReference>
<keyword evidence="8" id="KW-0862">Zinc</keyword>
<dbReference type="GO" id="GO:0000724">
    <property type="term" value="P:double-strand break repair via homologous recombination"/>
    <property type="evidence" value="ECO:0007669"/>
    <property type="project" value="TreeGrafter"/>
</dbReference>
<keyword evidence="6" id="KW-0227">DNA damage</keyword>
<dbReference type="GO" id="GO:0070531">
    <property type="term" value="C:BRCA1-A complex"/>
    <property type="evidence" value="ECO:0007669"/>
    <property type="project" value="TreeGrafter"/>
</dbReference>
<evidence type="ECO:0000256" key="9">
    <source>
        <dbReference type="ARBA" id="ARBA00023204"/>
    </source>
</evidence>
<dbReference type="PROSITE" id="PS50089">
    <property type="entry name" value="ZF_RING_2"/>
    <property type="match status" value="1"/>
</dbReference>
<organism evidence="17 18">
    <name type="scientific">Perca flavescens</name>
    <name type="common">American yellow perch</name>
    <name type="synonym">Morone flavescens</name>
    <dbReference type="NCBI Taxonomy" id="8167"/>
    <lineage>
        <taxon>Eukaryota</taxon>
        <taxon>Metazoa</taxon>
        <taxon>Chordata</taxon>
        <taxon>Craniata</taxon>
        <taxon>Vertebrata</taxon>
        <taxon>Euteleostomi</taxon>
        <taxon>Actinopterygii</taxon>
        <taxon>Neopterygii</taxon>
        <taxon>Teleostei</taxon>
        <taxon>Neoteleostei</taxon>
        <taxon>Acanthomorphata</taxon>
        <taxon>Eupercaria</taxon>
        <taxon>Perciformes</taxon>
        <taxon>Percoidei</taxon>
        <taxon>Percidae</taxon>
        <taxon>Percinae</taxon>
        <taxon>Perca</taxon>
    </lineage>
</organism>
<feature type="compositionally biased region" description="Basic and acidic residues" evidence="14">
    <location>
        <begin position="1162"/>
        <end position="1190"/>
    </location>
</feature>
<evidence type="ECO:0000256" key="12">
    <source>
        <dbReference type="ARBA" id="ARBA00031556"/>
    </source>
</evidence>
<dbReference type="SUPFAM" id="SSF52113">
    <property type="entry name" value="BRCT domain"/>
    <property type="match status" value="2"/>
</dbReference>
<dbReference type="CDD" id="cd16498">
    <property type="entry name" value="RING-HC_BRCA1"/>
    <property type="match status" value="1"/>
</dbReference>
<evidence type="ECO:0000256" key="2">
    <source>
        <dbReference type="ARBA" id="ARBA00004286"/>
    </source>
</evidence>
<feature type="compositionally biased region" description="Basic and acidic residues" evidence="14">
    <location>
        <begin position="439"/>
        <end position="449"/>
    </location>
</feature>
<feature type="compositionally biased region" description="Basic and acidic residues" evidence="14">
    <location>
        <begin position="256"/>
        <end position="266"/>
    </location>
</feature>
<dbReference type="SMART" id="SM00292">
    <property type="entry name" value="BRCT"/>
    <property type="match status" value="2"/>
</dbReference>
<feature type="region of interest" description="Disordered" evidence="14">
    <location>
        <begin position="286"/>
        <end position="323"/>
    </location>
</feature>
<gene>
    <name evidence="17" type="ORF">EPR50_G00213670</name>
</gene>
<dbReference type="InterPro" id="IPR001841">
    <property type="entry name" value="Znf_RING"/>
</dbReference>
<keyword evidence="3" id="KW-0158">Chromosome</keyword>
<dbReference type="FunFam" id="3.40.50.10190:FF:000006">
    <property type="entry name" value="Breast cancer type 1 susceptibility protein homolog"/>
    <property type="match status" value="1"/>
</dbReference>
<feature type="domain" description="BRCT" evidence="16">
    <location>
        <begin position="1263"/>
        <end position="1348"/>
    </location>
</feature>
<accession>A0A484C2X2</accession>
<dbReference type="Pfam" id="PF00533">
    <property type="entry name" value="BRCT"/>
    <property type="match status" value="2"/>
</dbReference>
<evidence type="ECO:0000256" key="1">
    <source>
        <dbReference type="ARBA" id="ARBA00004123"/>
    </source>
</evidence>
<evidence type="ECO:0000259" key="16">
    <source>
        <dbReference type="PROSITE" id="PS50172"/>
    </source>
</evidence>
<feature type="region of interest" description="Disordered" evidence="14">
    <location>
        <begin position="219"/>
        <end position="266"/>
    </location>
</feature>
<keyword evidence="9" id="KW-0234">DNA repair</keyword>
<feature type="compositionally biased region" description="Basic and acidic residues" evidence="14">
    <location>
        <begin position="1245"/>
        <end position="1259"/>
    </location>
</feature>
<evidence type="ECO:0000256" key="7">
    <source>
        <dbReference type="ARBA" id="ARBA00022771"/>
    </source>
</evidence>
<keyword evidence="10" id="KW-0539">Nucleus</keyword>
<evidence type="ECO:0000256" key="3">
    <source>
        <dbReference type="ARBA" id="ARBA00022454"/>
    </source>
</evidence>
<dbReference type="PROSITE" id="PS00518">
    <property type="entry name" value="ZF_RING_1"/>
    <property type="match status" value="1"/>
</dbReference>
<comment type="caution">
    <text evidence="17">The sequence shown here is derived from an EMBL/GenBank/DDBJ whole genome shotgun (WGS) entry which is preliminary data.</text>
</comment>
<evidence type="ECO:0000256" key="4">
    <source>
        <dbReference type="ARBA" id="ARBA00022723"/>
    </source>
</evidence>
<evidence type="ECO:0000313" key="17">
    <source>
        <dbReference type="EMBL" id="TDG97976.1"/>
    </source>
</evidence>
<dbReference type="Gene3D" id="3.30.40.10">
    <property type="entry name" value="Zinc/RING finger domain, C3HC4 (zinc finger)"/>
    <property type="match status" value="1"/>
</dbReference>
<sequence>MTMKTPMAIDVKKGISVLWETLQCPICLDLMTAPVSTNCDHQFCKFCMMKLLDNTKQNRATCPVCKTKITKRSLQESPGFQRLITGLQDMIQAYEHDTGTNYLTGMSQQKGQSGVTDVEDAEHCHDMSFGNTPGNVEIVDNDDLSRSHSSTIAARNGFARLMELEDTSPLMTENEGLDSGLGEAPPTSDKRMCSPIDNMEPLETEMSEVVKIATSIHKTRGNKQFHKLEKASPCASLIPDETEHQPLRKSSRKKQKTDLESDKILKEKQKKSLEKVAEWLMNVPTEGSLELEKPNEDTDDSDSCSSTSTIDVKQHNSDVNPGRVDRAKALEEQVFGAVYKRERRGTRVVSPPLNVFVKPSTTKDTQTVSKRRRNAITPADFFKKTGSEGKSASDMEEEQQRLEEVNDTSSDIFKEAEHIEAMKKNYIDKYEEESNNFPESDKNNGKDEVSCPVFDIGQQLPDRKSKTSTRNSLQQVDSDLQEQAKANSESTEQKKTDKRKGKNTRLEKAKPARVPKPLVLVGVKNGEASPKTRPRSGEVQVHIENYPSSEDQETPVVRSTRRSRRLQLFTEEIQERHKKANLKANKAEKNGNVGKQSEEAEDGTLDNTASPSTNVNMTKVAERNGCIYDQDIEEIENMESDERTSYMRPTEDVKKSLAEVQNAETLSEASAACSVTVVPSSTSSTEAAVVEQTLERDNPTNHLPNNIQLETFPSLRKCAGTENEEDNNDSELDTEQLLKSFKAIKRKSFHLGGSNLKRSRGLDQENLQGAEAQENQRLCSSVESAKNWMYTKASEVTNQEALGDNKNSSCSDLISPSFSHAPTRKPVVEKPDHMVVEASIPGSSQDSAGGNCVSNSVSSTLTPNKVSKREIESPHLSVVSRVVDSGLCFTVAEREEPNEPSNYSQITEKQLDATERGAGRGRAIRDSISECHSAAIGIHSVNTAEHVLNAECSLTPDGLGIPVVQIVHEAQSDSHGSGELSANSSINSMPRKRTRAQRLDSSLESDDSEEGLPTLTEIFGTSALPSAVTKELDGSSEANRCEDATVWGAKQLSRPPACPSPDCVNSSQASVDLFGTPDECDVPVNDVSVPSQIESSQFSSEVLVTQQKIEMQKELVRLEKLMALVTEVLQEKEGSPAEEVSSKTIQSSKTTGPDPHIPLPCDQDRGQGSDWKAVPEEEREPSTRPSDGKEVIQPSGSKHGSTAEMAVQRSTHTGPSVKGTGGSKTPSSSSAAKTLKSDGSPPDGQEDKENNTPPRDRSKAKMVLVSSGLGPNEQIMVKRFAKRVGARVVSQVTAEVTHVIMHTDEQLVCERTLKYFLGIAGRKWVVSFQWISECFKLKKLLDESVFEVRGDVVNGPSHQGPMRARTTEDNNLLLKGYTICFQGPFTDMTTDEMEWMVELCGAALVKDPLLLDSKQKSHQLVIVQPGSESSSSSTYSSLSRQATVVTRGWLLDTVATYTLQNYNKYTT</sequence>
<dbReference type="InterPro" id="IPR001357">
    <property type="entry name" value="BRCT_dom"/>
</dbReference>
<feature type="compositionally biased region" description="Polar residues" evidence="14">
    <location>
        <begin position="605"/>
        <end position="617"/>
    </location>
</feature>
<feature type="compositionally biased region" description="Polar residues" evidence="14">
    <location>
        <begin position="468"/>
        <end position="478"/>
    </location>
</feature>
<dbReference type="GO" id="GO:0008270">
    <property type="term" value="F:zinc ion binding"/>
    <property type="evidence" value="ECO:0007669"/>
    <property type="project" value="UniProtKB-KW"/>
</dbReference>
<dbReference type="InterPro" id="IPR036420">
    <property type="entry name" value="BRCT_dom_sf"/>
</dbReference>
<feature type="compositionally biased region" description="Polar residues" evidence="14">
    <location>
        <begin position="359"/>
        <end position="368"/>
    </location>
</feature>
<evidence type="ECO:0000256" key="13">
    <source>
        <dbReference type="PROSITE-ProRule" id="PRU00175"/>
    </source>
</evidence>
<evidence type="ECO:0000256" key="10">
    <source>
        <dbReference type="ARBA" id="ARBA00023242"/>
    </source>
</evidence>
<dbReference type="InterPro" id="IPR031099">
    <property type="entry name" value="BRCA1-associated"/>
</dbReference>
<feature type="compositionally biased region" description="Low complexity" evidence="14">
    <location>
        <begin position="1223"/>
        <end position="1234"/>
    </location>
</feature>
<dbReference type="PROSITE" id="PS50172">
    <property type="entry name" value="BRCT"/>
    <property type="match status" value="2"/>
</dbReference>
<proteinExistence type="predicted"/>
<dbReference type="GO" id="GO:0007095">
    <property type="term" value="P:mitotic G2 DNA damage checkpoint signaling"/>
    <property type="evidence" value="ECO:0007669"/>
    <property type="project" value="TreeGrafter"/>
</dbReference>
<feature type="region of interest" description="Disordered" evidence="14">
    <location>
        <begin position="354"/>
        <end position="413"/>
    </location>
</feature>
<reference evidence="17 18" key="1">
    <citation type="submission" date="2019-01" db="EMBL/GenBank/DDBJ databases">
        <title>A chromosome-scale genome assembly of the yellow perch, Perca flavescens.</title>
        <authorList>
            <person name="Feron R."/>
            <person name="Morvezen R."/>
            <person name="Bestin A."/>
            <person name="Haffray P."/>
            <person name="Klopp C."/>
            <person name="Zahm M."/>
            <person name="Cabau C."/>
            <person name="Roques C."/>
            <person name="Donnadieu C."/>
            <person name="Bouchez O."/>
            <person name="Christie M."/>
            <person name="Larson W."/>
            <person name="Guiguen Y."/>
        </authorList>
    </citation>
    <scope>NUCLEOTIDE SEQUENCE [LARGE SCALE GENOMIC DNA]</scope>
    <source>
        <strain evidence="17">YP-PL-M2</strain>
        <tissue evidence="17">Blood</tissue>
    </source>
</reference>
<dbReference type="SMART" id="SM00184">
    <property type="entry name" value="RING"/>
    <property type="match status" value="1"/>
</dbReference>
<feature type="compositionally biased region" description="Polar residues" evidence="14">
    <location>
        <begin position="1142"/>
        <end position="1151"/>
    </location>
</feature>
<dbReference type="GO" id="GO:0045944">
    <property type="term" value="P:positive regulation of transcription by RNA polymerase II"/>
    <property type="evidence" value="ECO:0007669"/>
    <property type="project" value="TreeGrafter"/>
</dbReference>
<dbReference type="PANTHER" id="PTHR13763:SF0">
    <property type="entry name" value="BREAST CANCER TYPE 1 SUSCEPTIBILITY PROTEIN"/>
    <property type="match status" value="1"/>
</dbReference>
<feature type="compositionally biased region" description="Basic and acidic residues" evidence="14">
    <location>
        <begin position="381"/>
        <end position="404"/>
    </location>
</feature>
<dbReference type="Proteomes" id="UP000295070">
    <property type="component" value="Chromosome 21"/>
</dbReference>
<dbReference type="STRING" id="8167.A0A484C2X2"/>
<feature type="region of interest" description="Disordered" evidence="14">
    <location>
        <begin position="970"/>
        <end position="1011"/>
    </location>
</feature>
<evidence type="ECO:0000256" key="14">
    <source>
        <dbReference type="SAM" id="MobiDB-lite"/>
    </source>
</evidence>
<feature type="region of interest" description="Disordered" evidence="14">
    <location>
        <begin position="576"/>
        <end position="618"/>
    </location>
</feature>
<keyword evidence="5" id="KW-0677">Repeat</keyword>
<dbReference type="EMBL" id="SCKG01000021">
    <property type="protein sequence ID" value="TDG97976.1"/>
    <property type="molecule type" value="Genomic_DNA"/>
</dbReference>
<keyword evidence="18" id="KW-1185">Reference proteome</keyword>
<dbReference type="InterPro" id="IPR018957">
    <property type="entry name" value="Znf_C3HC4_RING-type"/>
</dbReference>
<keyword evidence="7 13" id="KW-0863">Zinc-finger</keyword>
<feature type="domain" description="RING-type" evidence="15">
    <location>
        <begin position="24"/>
        <end position="66"/>
    </location>
</feature>
<evidence type="ECO:0000256" key="11">
    <source>
        <dbReference type="ARBA" id="ARBA00023306"/>
    </source>
</evidence>
<dbReference type="PANTHER" id="PTHR13763">
    <property type="entry name" value="BREAST CANCER TYPE 1 SUSCEPTIBILITY PROTEIN BRCA1"/>
    <property type="match status" value="1"/>
</dbReference>
<evidence type="ECO:0000256" key="5">
    <source>
        <dbReference type="ARBA" id="ARBA00022737"/>
    </source>
</evidence>
<feature type="region of interest" description="Disordered" evidence="14">
    <location>
        <begin position="425"/>
        <end position="563"/>
    </location>
</feature>
<dbReference type="PIRSF" id="PIRSF001734">
    <property type="entry name" value="BRCA1"/>
    <property type="match status" value="1"/>
</dbReference>
<dbReference type="GO" id="GO:0005694">
    <property type="term" value="C:chromosome"/>
    <property type="evidence" value="ECO:0007669"/>
    <property type="project" value="UniProtKB-SubCell"/>
</dbReference>
<dbReference type="FunFam" id="3.40.50.10190:FF:000025">
    <property type="entry name" value="Breast cancer type 1 susceptibility protein homolog"/>
    <property type="match status" value="1"/>
</dbReference>
<evidence type="ECO:0000313" key="18">
    <source>
        <dbReference type="Proteomes" id="UP000295070"/>
    </source>
</evidence>
<protein>
    <recommendedName>
        <fullName evidence="12">RING-type E3 ubiquitin transferase BRCA1</fullName>
    </recommendedName>
</protein>